<protein>
    <submittedName>
        <fullName evidence="2">Possible transposase</fullName>
    </submittedName>
</protein>
<sequence length="86" mass="9684">MMRDFTAAPLNTKWCGDITCIPVGSTWLCLATVIDIYASPGHGPVNRQPHARVPGHRRRRRFSLDHPTPIESEQHQITPRTLSLVT</sequence>
<dbReference type="AlphaFoldDB" id="D5SM87"/>
<accession>D5SM87</accession>
<evidence type="ECO:0000313" key="3">
    <source>
        <dbReference type="Proteomes" id="UP000002357"/>
    </source>
</evidence>
<feature type="region of interest" description="Disordered" evidence="1">
    <location>
        <begin position="65"/>
        <end position="86"/>
    </location>
</feature>
<reference evidence="2 3" key="1">
    <citation type="journal article" date="2010" name="Genome Biol. Evol.">
        <title>The sequence of a 1.8-mb bacterial linear plasmid reveals a rich evolutionary reservoir of secondary metabolic pathways.</title>
        <authorList>
            <person name="Medema M.H."/>
            <person name="Trefzer A."/>
            <person name="Kovalchuk A."/>
            <person name="van den Berg M."/>
            <person name="Mueller U."/>
            <person name="Heijne W."/>
            <person name="Wu L."/>
            <person name="Alam M.T."/>
            <person name="Ronning C.M."/>
            <person name="Nierman W.C."/>
            <person name="Bovenberg R.A.L."/>
            <person name="Breitling R."/>
            <person name="Takano E."/>
        </authorList>
    </citation>
    <scope>NUCLEOTIDE SEQUENCE [LARGE SCALE GENOMIC DNA]</scope>
    <source>
        <strain evidence="3">ATCC 27064 / DSM 738 / JCM 4710 / NBRC 13307 / NCIMB 12785 / NRRL 3585 / VKM Ac-602</strain>
        <plasmid evidence="2">pSCL4</plasmid>
    </source>
</reference>
<keyword evidence="3" id="KW-1185">Reference proteome</keyword>
<proteinExistence type="predicted"/>
<keyword evidence="2" id="KW-0614">Plasmid</keyword>
<organism evidence="2 3">
    <name type="scientific">Streptomyces clavuligerus</name>
    <dbReference type="NCBI Taxonomy" id="1901"/>
    <lineage>
        <taxon>Bacteria</taxon>
        <taxon>Bacillati</taxon>
        <taxon>Actinomycetota</taxon>
        <taxon>Actinomycetes</taxon>
        <taxon>Kitasatosporales</taxon>
        <taxon>Streptomycetaceae</taxon>
        <taxon>Streptomyces</taxon>
    </lineage>
</organism>
<dbReference type="eggNOG" id="COG2801">
    <property type="taxonomic scope" value="Bacteria"/>
</dbReference>
<gene>
    <name evidence="2" type="ORF">SCLAV_p1549</name>
</gene>
<feature type="compositionally biased region" description="Polar residues" evidence="1">
    <location>
        <begin position="75"/>
        <end position="86"/>
    </location>
</feature>
<dbReference type="Proteomes" id="UP000002357">
    <property type="component" value="Plasmid pSCL4"/>
</dbReference>
<evidence type="ECO:0000256" key="1">
    <source>
        <dbReference type="SAM" id="MobiDB-lite"/>
    </source>
</evidence>
<evidence type="ECO:0000313" key="2">
    <source>
        <dbReference type="EMBL" id="EFG05030.2"/>
    </source>
</evidence>
<dbReference type="EMBL" id="CM000914">
    <property type="protein sequence ID" value="EFG05030.2"/>
    <property type="molecule type" value="Genomic_DNA"/>
</dbReference>
<name>D5SM87_STRCL</name>
<geneLocation type="plasmid" evidence="2 3">
    <name>pSCL4</name>
</geneLocation>